<evidence type="ECO:0000313" key="4">
    <source>
        <dbReference type="Proteomes" id="UP001214094"/>
    </source>
</evidence>
<dbReference type="EMBL" id="CP121308">
    <property type="protein sequence ID" value="WFP91350.1"/>
    <property type="molecule type" value="Genomic_DNA"/>
</dbReference>
<evidence type="ECO:0000313" key="2">
    <source>
        <dbReference type="EMBL" id="WFP91350.1"/>
    </source>
</evidence>
<dbReference type="PROSITE" id="PS51257">
    <property type="entry name" value="PROKAR_LIPOPROTEIN"/>
    <property type="match status" value="1"/>
</dbReference>
<dbReference type="Proteomes" id="UP001214094">
    <property type="component" value="Chromosome"/>
</dbReference>
<sequence length="145" mass="15487">MNFRMMTVAGLALVLAGCTTTGTGISRNAVEARWLGQPAGGFFAQYGPPISDVESGSSTVYSWKGGYKTRKIPAQYETTKDGKRGKRISSARTEYLSCAVQLTVSSDYVIRSIHIAGDRKRAEGPSWCEEFLGAPAQTKPAATAG</sequence>
<gene>
    <name evidence="1" type="ORF">NE863_02940</name>
    <name evidence="2" type="ORF">P4B07_02925</name>
</gene>
<name>A0A9Q9D9T5_ENSAD</name>
<dbReference type="AlphaFoldDB" id="A0A9Q9D9T5"/>
<evidence type="ECO:0000313" key="3">
    <source>
        <dbReference type="Proteomes" id="UP001055460"/>
    </source>
</evidence>
<dbReference type="KEGG" id="eah:FA04_02915"/>
<reference evidence="2 4" key="2">
    <citation type="submission" date="2023-03" db="EMBL/GenBank/DDBJ databases">
        <title>Comparative genome and transcriptome analysis combination mining strategies for increasing vitamin B12 production of Ensifer adhaerens strain.</title>
        <authorList>
            <person name="Yongheng L."/>
        </authorList>
    </citation>
    <scope>NUCLEOTIDE SEQUENCE [LARGE SCALE GENOMIC DNA]</scope>
    <source>
        <strain evidence="2 4">Casida A-T305</strain>
    </source>
</reference>
<keyword evidence="4" id="KW-1185">Reference proteome</keyword>
<dbReference type="EMBL" id="CP098807">
    <property type="protein sequence ID" value="USJ23963.1"/>
    <property type="molecule type" value="Genomic_DNA"/>
</dbReference>
<evidence type="ECO:0000313" key="1">
    <source>
        <dbReference type="EMBL" id="USJ23963.1"/>
    </source>
</evidence>
<accession>A0A9Q9D9T5</accession>
<dbReference type="Proteomes" id="UP001055460">
    <property type="component" value="Chromosome"/>
</dbReference>
<organism evidence="1 3">
    <name type="scientific">Ensifer adhaerens</name>
    <name type="common">Sinorhizobium morelense</name>
    <dbReference type="NCBI Taxonomy" id="106592"/>
    <lineage>
        <taxon>Bacteria</taxon>
        <taxon>Pseudomonadati</taxon>
        <taxon>Pseudomonadota</taxon>
        <taxon>Alphaproteobacteria</taxon>
        <taxon>Hyphomicrobiales</taxon>
        <taxon>Rhizobiaceae</taxon>
        <taxon>Sinorhizobium/Ensifer group</taxon>
        <taxon>Ensifer</taxon>
    </lineage>
</organism>
<dbReference type="RefSeq" id="WP_034801335.1">
    <property type="nucleotide sequence ID" value="NZ_CAXURO020000001.1"/>
</dbReference>
<dbReference type="OrthoDB" id="8238109at2"/>
<dbReference type="GeneID" id="29517579"/>
<proteinExistence type="predicted"/>
<protein>
    <submittedName>
        <fullName evidence="1">Uncharacterized protein</fullName>
    </submittedName>
</protein>
<reference evidence="1" key="1">
    <citation type="submission" date="2022-06" db="EMBL/GenBank/DDBJ databases">
        <title>Physiological and biochemical characterization and genomic elucidation of a strain of the genus Ensifer adhaerens M8 that combines arsenic oxidation and chromium reduction.</title>
        <authorList>
            <person name="Li X."/>
            <person name="Yu c."/>
        </authorList>
    </citation>
    <scope>NUCLEOTIDE SEQUENCE</scope>
    <source>
        <strain evidence="1">M8</strain>
    </source>
</reference>